<dbReference type="Proteomes" id="UP000237441">
    <property type="component" value="Unassembled WGS sequence"/>
</dbReference>
<proteinExistence type="predicted"/>
<dbReference type="AlphaFoldDB" id="A0A2S7YLA5"/>
<gene>
    <name evidence="1" type="ORF">BB8028_0007g01660</name>
</gene>
<name>A0A2S7YLA5_BEABA</name>
<comment type="caution">
    <text evidence="1">The sequence shown here is derived from an EMBL/GenBank/DDBJ whole genome shotgun (WGS) entry which is preliminary data.</text>
</comment>
<dbReference type="EMBL" id="JRHA01000007">
    <property type="protein sequence ID" value="PQK16966.1"/>
    <property type="molecule type" value="Genomic_DNA"/>
</dbReference>
<reference evidence="1 2" key="1">
    <citation type="submission" date="2016-07" db="EMBL/GenBank/DDBJ databases">
        <title>Comparative genomics of the entomopathogenic fungus Beauveria bassiana.</title>
        <authorList>
            <person name="Valero Jimenez C.A."/>
            <person name="Zwaan B.J."/>
            <person name="Van Kan J.A."/>
            <person name="Takken W."/>
            <person name="Debets A.J."/>
            <person name="Schoustra S.E."/>
            <person name="Koenraadt C.J."/>
        </authorList>
    </citation>
    <scope>NUCLEOTIDE SEQUENCE [LARGE SCALE GENOMIC DNA]</scope>
    <source>
        <strain evidence="1 2">ARSEF 8028</strain>
    </source>
</reference>
<sequence length="71" mass="8287">MIPRNLDNDRIFSTYFVRCWRVPQRTTCQTQTPSVRKMRKCEYIPTISVSFAPACLIVTPAPKSNRPELKK</sequence>
<organism evidence="1 2">
    <name type="scientific">Beauveria bassiana</name>
    <name type="common">White muscardine disease fungus</name>
    <name type="synonym">Tritirachium shiotae</name>
    <dbReference type="NCBI Taxonomy" id="176275"/>
    <lineage>
        <taxon>Eukaryota</taxon>
        <taxon>Fungi</taxon>
        <taxon>Dikarya</taxon>
        <taxon>Ascomycota</taxon>
        <taxon>Pezizomycotina</taxon>
        <taxon>Sordariomycetes</taxon>
        <taxon>Hypocreomycetidae</taxon>
        <taxon>Hypocreales</taxon>
        <taxon>Cordycipitaceae</taxon>
        <taxon>Beauveria</taxon>
    </lineage>
</organism>
<evidence type="ECO:0000313" key="1">
    <source>
        <dbReference type="EMBL" id="PQK16966.1"/>
    </source>
</evidence>
<protein>
    <submittedName>
        <fullName evidence="1">Uncharacterized protein</fullName>
    </submittedName>
</protein>
<evidence type="ECO:0000313" key="2">
    <source>
        <dbReference type="Proteomes" id="UP000237441"/>
    </source>
</evidence>
<accession>A0A2S7YLA5</accession>